<protein>
    <submittedName>
        <fullName evidence="1">Uncharacterized protein</fullName>
    </submittedName>
</protein>
<comment type="caution">
    <text evidence="1">The sequence shown here is derived from an EMBL/GenBank/DDBJ whole genome shotgun (WGS) entry which is preliminary data.</text>
</comment>
<dbReference type="AlphaFoldDB" id="A0AAV9DUP7"/>
<evidence type="ECO:0000313" key="1">
    <source>
        <dbReference type="EMBL" id="KAK1303742.1"/>
    </source>
</evidence>
<reference evidence="1" key="1">
    <citation type="journal article" date="2023" name="Nat. Commun.">
        <title>Diploid and tetraploid genomes of Acorus and the evolution of monocots.</title>
        <authorList>
            <person name="Ma L."/>
            <person name="Liu K.W."/>
            <person name="Li Z."/>
            <person name="Hsiao Y.Y."/>
            <person name="Qi Y."/>
            <person name="Fu T."/>
            <person name="Tang G.D."/>
            <person name="Zhang D."/>
            <person name="Sun W.H."/>
            <person name="Liu D.K."/>
            <person name="Li Y."/>
            <person name="Chen G.Z."/>
            <person name="Liu X.D."/>
            <person name="Liao X.Y."/>
            <person name="Jiang Y.T."/>
            <person name="Yu X."/>
            <person name="Hao Y."/>
            <person name="Huang J."/>
            <person name="Zhao X.W."/>
            <person name="Ke S."/>
            <person name="Chen Y.Y."/>
            <person name="Wu W.L."/>
            <person name="Hsu J.L."/>
            <person name="Lin Y.F."/>
            <person name="Huang M.D."/>
            <person name="Li C.Y."/>
            <person name="Huang L."/>
            <person name="Wang Z.W."/>
            <person name="Zhao X."/>
            <person name="Zhong W.Y."/>
            <person name="Peng D.H."/>
            <person name="Ahmad S."/>
            <person name="Lan S."/>
            <person name="Zhang J.S."/>
            <person name="Tsai W.C."/>
            <person name="Van de Peer Y."/>
            <person name="Liu Z.J."/>
        </authorList>
    </citation>
    <scope>NUCLEOTIDE SEQUENCE</scope>
    <source>
        <strain evidence="1">CP</strain>
    </source>
</reference>
<keyword evidence="2" id="KW-1185">Reference proteome</keyword>
<reference evidence="1" key="2">
    <citation type="submission" date="2023-06" db="EMBL/GenBank/DDBJ databases">
        <authorList>
            <person name="Ma L."/>
            <person name="Liu K.-W."/>
            <person name="Li Z."/>
            <person name="Hsiao Y.-Y."/>
            <person name="Qi Y."/>
            <person name="Fu T."/>
            <person name="Tang G."/>
            <person name="Zhang D."/>
            <person name="Sun W.-H."/>
            <person name="Liu D.-K."/>
            <person name="Li Y."/>
            <person name="Chen G.-Z."/>
            <person name="Liu X.-D."/>
            <person name="Liao X.-Y."/>
            <person name="Jiang Y.-T."/>
            <person name="Yu X."/>
            <person name="Hao Y."/>
            <person name="Huang J."/>
            <person name="Zhao X.-W."/>
            <person name="Ke S."/>
            <person name="Chen Y.-Y."/>
            <person name="Wu W.-L."/>
            <person name="Hsu J.-L."/>
            <person name="Lin Y.-F."/>
            <person name="Huang M.-D."/>
            <person name="Li C.-Y."/>
            <person name="Huang L."/>
            <person name="Wang Z.-W."/>
            <person name="Zhao X."/>
            <person name="Zhong W.-Y."/>
            <person name="Peng D.-H."/>
            <person name="Ahmad S."/>
            <person name="Lan S."/>
            <person name="Zhang J.-S."/>
            <person name="Tsai W.-C."/>
            <person name="Van De Peer Y."/>
            <person name="Liu Z.-J."/>
        </authorList>
    </citation>
    <scope>NUCLEOTIDE SEQUENCE</scope>
    <source>
        <strain evidence="1">CP</strain>
        <tissue evidence="1">Leaves</tissue>
    </source>
</reference>
<gene>
    <name evidence="1" type="ORF">QJS10_CPB11g00290</name>
</gene>
<name>A0AAV9DUP7_ACOCL</name>
<dbReference type="EMBL" id="JAUJYO010000011">
    <property type="protein sequence ID" value="KAK1303742.1"/>
    <property type="molecule type" value="Genomic_DNA"/>
</dbReference>
<organism evidence="1 2">
    <name type="scientific">Acorus calamus</name>
    <name type="common">Sweet flag</name>
    <dbReference type="NCBI Taxonomy" id="4465"/>
    <lineage>
        <taxon>Eukaryota</taxon>
        <taxon>Viridiplantae</taxon>
        <taxon>Streptophyta</taxon>
        <taxon>Embryophyta</taxon>
        <taxon>Tracheophyta</taxon>
        <taxon>Spermatophyta</taxon>
        <taxon>Magnoliopsida</taxon>
        <taxon>Liliopsida</taxon>
        <taxon>Acoraceae</taxon>
        <taxon>Acorus</taxon>
    </lineage>
</organism>
<sequence>MDDIRREEIYSELGVMDYEVDQTRPKSIETQASRLNEIYKECELIMPSLEETYEFQRAQPLQLKLVSCLTRTLEKSH</sequence>
<accession>A0AAV9DUP7</accession>
<evidence type="ECO:0000313" key="2">
    <source>
        <dbReference type="Proteomes" id="UP001180020"/>
    </source>
</evidence>
<dbReference type="Proteomes" id="UP001180020">
    <property type="component" value="Unassembled WGS sequence"/>
</dbReference>
<proteinExistence type="predicted"/>